<accession>A0A0A0LSI9</accession>
<organism evidence="2 3">
    <name type="scientific">Cucumis sativus</name>
    <name type="common">Cucumber</name>
    <dbReference type="NCBI Taxonomy" id="3659"/>
    <lineage>
        <taxon>Eukaryota</taxon>
        <taxon>Viridiplantae</taxon>
        <taxon>Streptophyta</taxon>
        <taxon>Embryophyta</taxon>
        <taxon>Tracheophyta</taxon>
        <taxon>Spermatophyta</taxon>
        <taxon>Magnoliopsida</taxon>
        <taxon>eudicotyledons</taxon>
        <taxon>Gunneridae</taxon>
        <taxon>Pentapetalae</taxon>
        <taxon>rosids</taxon>
        <taxon>fabids</taxon>
        <taxon>Cucurbitales</taxon>
        <taxon>Cucurbitaceae</taxon>
        <taxon>Benincaseae</taxon>
        <taxon>Cucumis</taxon>
    </lineage>
</organism>
<proteinExistence type="predicted"/>
<dbReference type="GO" id="GO:0034220">
    <property type="term" value="P:monoatomic ion transmembrane transport"/>
    <property type="evidence" value="ECO:0007669"/>
    <property type="project" value="UniProtKB-KW"/>
</dbReference>
<dbReference type="EMBL" id="CM002922">
    <property type="protein sequence ID" value="KGN63954.1"/>
    <property type="molecule type" value="Genomic_DNA"/>
</dbReference>
<dbReference type="Gramene" id="KGN63954">
    <property type="protein sequence ID" value="KGN63954"/>
    <property type="gene ID" value="Csa_1G031767"/>
</dbReference>
<evidence type="ECO:0000313" key="3">
    <source>
        <dbReference type="Proteomes" id="UP000029981"/>
    </source>
</evidence>
<keyword evidence="1" id="KW-0406">Ion transport</keyword>
<dbReference type="Proteomes" id="UP000029981">
    <property type="component" value="Chromosome 1"/>
</dbReference>
<dbReference type="GO" id="GO:0016020">
    <property type="term" value="C:membrane"/>
    <property type="evidence" value="ECO:0007669"/>
    <property type="project" value="UniProtKB-SubCell"/>
</dbReference>
<name>A0A0A0LSI9_CUCSA</name>
<keyword evidence="1" id="KW-0813">Transport</keyword>
<dbReference type="PANTHER" id="PTHR45651">
    <property type="entry name" value="CYCLIC NUCLEOTIDE-GATED ION CHANNEL 15-RELATED-RELATED"/>
    <property type="match status" value="1"/>
</dbReference>
<keyword evidence="3" id="KW-1185">Reference proteome</keyword>
<reference evidence="2 3" key="2">
    <citation type="journal article" date="2009" name="PLoS ONE">
        <title>An integrated genetic and cytogenetic map of the cucumber genome.</title>
        <authorList>
            <person name="Ren Y."/>
            <person name="Zhang Z."/>
            <person name="Liu J."/>
            <person name="Staub J.E."/>
            <person name="Han Y."/>
            <person name="Cheng Z."/>
            <person name="Li X."/>
            <person name="Lu J."/>
            <person name="Miao H."/>
            <person name="Kang H."/>
            <person name="Xie B."/>
            <person name="Gu X."/>
            <person name="Wang X."/>
            <person name="Du Y."/>
            <person name="Jin W."/>
            <person name="Huang S."/>
        </authorList>
    </citation>
    <scope>NUCLEOTIDE SEQUENCE [LARGE SCALE GENOMIC DNA]</scope>
    <source>
        <strain evidence="3">cv. 9930</strain>
    </source>
</reference>
<dbReference type="OMA" id="REACINT"/>
<evidence type="ECO:0000256" key="1">
    <source>
        <dbReference type="ARBA" id="ARBA00023303"/>
    </source>
</evidence>
<sequence>MLLSQRVTRCFREACINTGNRSCLEYIDCGHGDESRSQILDPHRDSWTHNVNATACFGSEGFDYGIYLQAVKLTTKNSIITRYTYSLFWGFQVFVTNFWTWNFKID</sequence>
<gene>
    <name evidence="2" type="ORF">Csa_1G031767</name>
</gene>
<keyword evidence="1" id="KW-0407">Ion channel</keyword>
<dbReference type="PANTHER" id="PTHR45651:SF11">
    <property type="entry name" value="CYCLIC NUCLEOTIDE-GATED ION CHANNEL 20, CHLOROPLASTIC-RELATED"/>
    <property type="match status" value="1"/>
</dbReference>
<dbReference type="AlphaFoldDB" id="A0A0A0LSI9"/>
<reference evidence="2 3" key="4">
    <citation type="journal article" date="2011" name="BMC Genomics">
        <title>RNA-Seq improves annotation of protein-coding genes in the cucumber genome.</title>
        <authorList>
            <person name="Li Z."/>
            <person name="Zhang Z."/>
            <person name="Yan P."/>
            <person name="Huang S."/>
            <person name="Fei Z."/>
            <person name="Lin K."/>
        </authorList>
    </citation>
    <scope>NUCLEOTIDE SEQUENCE [LARGE SCALE GENOMIC DNA]</scope>
    <source>
        <strain evidence="3">cv. 9930</strain>
    </source>
</reference>
<reference evidence="2 3" key="1">
    <citation type="journal article" date="2009" name="Nat. Genet.">
        <title>The genome of the cucumber, Cucumis sativus L.</title>
        <authorList>
            <person name="Huang S."/>
            <person name="Li R."/>
            <person name="Zhang Z."/>
            <person name="Li L."/>
            <person name="Gu X."/>
            <person name="Fan W."/>
            <person name="Lucas W.J."/>
            <person name="Wang X."/>
            <person name="Xie B."/>
            <person name="Ni P."/>
            <person name="Ren Y."/>
            <person name="Zhu H."/>
            <person name="Li J."/>
            <person name="Lin K."/>
            <person name="Jin W."/>
            <person name="Fei Z."/>
            <person name="Li G."/>
            <person name="Staub J."/>
            <person name="Kilian A."/>
            <person name="van der Vossen E.A."/>
            <person name="Wu Y."/>
            <person name="Guo J."/>
            <person name="He J."/>
            <person name="Jia Z."/>
            <person name="Ren Y."/>
            <person name="Tian G."/>
            <person name="Lu Y."/>
            <person name="Ruan J."/>
            <person name="Qian W."/>
            <person name="Wang M."/>
            <person name="Huang Q."/>
            <person name="Li B."/>
            <person name="Xuan Z."/>
            <person name="Cao J."/>
            <person name="Asan"/>
            <person name="Wu Z."/>
            <person name="Zhang J."/>
            <person name="Cai Q."/>
            <person name="Bai Y."/>
            <person name="Zhao B."/>
            <person name="Han Y."/>
            <person name="Li Y."/>
            <person name="Li X."/>
            <person name="Wang S."/>
            <person name="Shi Q."/>
            <person name="Liu S."/>
            <person name="Cho W.K."/>
            <person name="Kim J.Y."/>
            <person name="Xu Y."/>
            <person name="Heller-Uszynska K."/>
            <person name="Miao H."/>
            <person name="Cheng Z."/>
            <person name="Zhang S."/>
            <person name="Wu J."/>
            <person name="Yang Y."/>
            <person name="Kang H."/>
            <person name="Li M."/>
            <person name="Liang H."/>
            <person name="Ren X."/>
            <person name="Shi Z."/>
            <person name="Wen M."/>
            <person name="Jian M."/>
            <person name="Yang H."/>
            <person name="Zhang G."/>
            <person name="Yang Z."/>
            <person name="Chen R."/>
            <person name="Liu S."/>
            <person name="Li J."/>
            <person name="Ma L."/>
            <person name="Liu H."/>
            <person name="Zhou Y."/>
            <person name="Zhao J."/>
            <person name="Fang X."/>
            <person name="Li G."/>
            <person name="Fang L."/>
            <person name="Li Y."/>
            <person name="Liu D."/>
            <person name="Zheng H."/>
            <person name="Zhang Y."/>
            <person name="Qin N."/>
            <person name="Li Z."/>
            <person name="Yang G."/>
            <person name="Yang S."/>
            <person name="Bolund L."/>
            <person name="Kristiansen K."/>
            <person name="Zheng H."/>
            <person name="Li S."/>
            <person name="Zhang X."/>
            <person name="Yang H."/>
            <person name="Wang J."/>
            <person name="Sun R."/>
            <person name="Zhang B."/>
            <person name="Jiang S."/>
            <person name="Wang J."/>
            <person name="Du Y."/>
            <person name="Li S."/>
        </authorList>
    </citation>
    <scope>NUCLEOTIDE SEQUENCE [LARGE SCALE GENOMIC DNA]</scope>
    <source>
        <strain evidence="3">cv. 9930</strain>
    </source>
</reference>
<reference evidence="2 3" key="3">
    <citation type="journal article" date="2010" name="BMC Genomics">
        <title>Transcriptome sequencing and comparative analysis of cucumber flowers with different sex types.</title>
        <authorList>
            <person name="Guo S."/>
            <person name="Zheng Y."/>
            <person name="Joung J.G."/>
            <person name="Liu S."/>
            <person name="Zhang Z."/>
            <person name="Crasta O.R."/>
            <person name="Sobral B.W."/>
            <person name="Xu Y."/>
            <person name="Huang S."/>
            <person name="Fei Z."/>
        </authorList>
    </citation>
    <scope>NUCLEOTIDE SEQUENCE [LARGE SCALE GENOMIC DNA]</scope>
    <source>
        <strain evidence="3">cv. 9930</strain>
    </source>
</reference>
<protein>
    <submittedName>
        <fullName evidence="2">Uncharacterized protein</fullName>
    </submittedName>
</protein>
<evidence type="ECO:0000313" key="2">
    <source>
        <dbReference type="EMBL" id="KGN63954.1"/>
    </source>
</evidence>
<dbReference type="STRING" id="3659.A0A0A0LSI9"/>